<dbReference type="Proteomes" id="UP001279734">
    <property type="component" value="Unassembled WGS sequence"/>
</dbReference>
<feature type="compositionally biased region" description="Polar residues" evidence="2">
    <location>
        <begin position="1"/>
        <end position="30"/>
    </location>
</feature>
<dbReference type="PROSITE" id="PS50157">
    <property type="entry name" value="ZINC_FINGER_C2H2_2"/>
    <property type="match status" value="1"/>
</dbReference>
<dbReference type="GO" id="GO:0003700">
    <property type="term" value="F:DNA-binding transcription factor activity"/>
    <property type="evidence" value="ECO:0007669"/>
    <property type="project" value="TreeGrafter"/>
</dbReference>
<comment type="caution">
    <text evidence="4">The sequence shown here is derived from an EMBL/GenBank/DDBJ whole genome shotgun (WGS) entry which is preliminary data.</text>
</comment>
<feature type="region of interest" description="Disordered" evidence="2">
    <location>
        <begin position="1"/>
        <end position="52"/>
    </location>
</feature>
<evidence type="ECO:0000313" key="4">
    <source>
        <dbReference type="EMBL" id="GMH30031.1"/>
    </source>
</evidence>
<dbReference type="PANTHER" id="PTHR10593">
    <property type="entry name" value="SERINE/THREONINE-PROTEIN KINASE RIO"/>
    <property type="match status" value="1"/>
</dbReference>
<keyword evidence="1" id="KW-0863">Zinc-finger</keyword>
<keyword evidence="5" id="KW-1185">Reference proteome</keyword>
<dbReference type="PROSITE" id="PS00028">
    <property type="entry name" value="ZINC_FINGER_C2H2_1"/>
    <property type="match status" value="1"/>
</dbReference>
<proteinExistence type="predicted"/>
<dbReference type="InterPro" id="IPR036236">
    <property type="entry name" value="Znf_C2H2_sf"/>
</dbReference>
<evidence type="ECO:0000256" key="1">
    <source>
        <dbReference type="PROSITE-ProRule" id="PRU00042"/>
    </source>
</evidence>
<protein>
    <recommendedName>
        <fullName evidence="3">C2H2-type domain-containing protein</fullName>
    </recommendedName>
</protein>
<name>A0AAD3Y7V9_NEPGR</name>
<sequence>MRVDLDNNSVTKMTMPNTASGEASVSSTRDQLSRPKPPPKKKRNQPGIPDPDVEIIALPKTLMAMNRFVCEICNKGFQRDQNLHLHRRGHNLLGRLCAPRSVEGFEGLDRDQEAVL</sequence>
<dbReference type="InterPro" id="IPR013087">
    <property type="entry name" value="Znf_C2H2_type"/>
</dbReference>
<keyword evidence="1" id="KW-0862">Zinc</keyword>
<gene>
    <name evidence="4" type="ORF">Nepgr_031874</name>
</gene>
<evidence type="ECO:0000256" key="2">
    <source>
        <dbReference type="SAM" id="MobiDB-lite"/>
    </source>
</evidence>
<feature type="domain" description="C2H2-type" evidence="3">
    <location>
        <begin position="68"/>
        <end position="90"/>
    </location>
</feature>
<dbReference type="GO" id="GO:0008270">
    <property type="term" value="F:zinc ion binding"/>
    <property type="evidence" value="ECO:0007669"/>
    <property type="project" value="UniProtKB-KW"/>
</dbReference>
<dbReference type="GO" id="GO:0005634">
    <property type="term" value="C:nucleus"/>
    <property type="evidence" value="ECO:0007669"/>
    <property type="project" value="TreeGrafter"/>
</dbReference>
<accession>A0AAD3Y7V9</accession>
<keyword evidence="1" id="KW-0479">Metal-binding</keyword>
<dbReference type="PANTHER" id="PTHR10593:SF188">
    <property type="entry name" value="ZINC FINGER PROTEIN GAI-ASSOCIATED FACTOR 1"/>
    <property type="match status" value="1"/>
</dbReference>
<evidence type="ECO:0000313" key="5">
    <source>
        <dbReference type="Proteomes" id="UP001279734"/>
    </source>
</evidence>
<dbReference type="AlphaFoldDB" id="A0AAD3Y7V9"/>
<organism evidence="4 5">
    <name type="scientific">Nepenthes gracilis</name>
    <name type="common">Slender pitcher plant</name>
    <dbReference type="NCBI Taxonomy" id="150966"/>
    <lineage>
        <taxon>Eukaryota</taxon>
        <taxon>Viridiplantae</taxon>
        <taxon>Streptophyta</taxon>
        <taxon>Embryophyta</taxon>
        <taxon>Tracheophyta</taxon>
        <taxon>Spermatophyta</taxon>
        <taxon>Magnoliopsida</taxon>
        <taxon>eudicotyledons</taxon>
        <taxon>Gunneridae</taxon>
        <taxon>Pentapetalae</taxon>
        <taxon>Caryophyllales</taxon>
        <taxon>Nepenthaceae</taxon>
        <taxon>Nepenthes</taxon>
    </lineage>
</organism>
<dbReference type="Gene3D" id="3.30.160.60">
    <property type="entry name" value="Classic Zinc Finger"/>
    <property type="match status" value="1"/>
</dbReference>
<dbReference type="EMBL" id="BSYO01000037">
    <property type="protein sequence ID" value="GMH30031.1"/>
    <property type="molecule type" value="Genomic_DNA"/>
</dbReference>
<reference evidence="4" key="1">
    <citation type="submission" date="2023-05" db="EMBL/GenBank/DDBJ databases">
        <title>Nepenthes gracilis genome sequencing.</title>
        <authorList>
            <person name="Fukushima K."/>
        </authorList>
    </citation>
    <scope>NUCLEOTIDE SEQUENCE</scope>
    <source>
        <strain evidence="4">SING2019-196</strain>
    </source>
</reference>
<evidence type="ECO:0000259" key="3">
    <source>
        <dbReference type="PROSITE" id="PS50157"/>
    </source>
</evidence>
<dbReference type="InterPro" id="IPR031140">
    <property type="entry name" value="IDD1-16"/>
</dbReference>
<dbReference type="SUPFAM" id="SSF57667">
    <property type="entry name" value="beta-beta-alpha zinc fingers"/>
    <property type="match status" value="1"/>
</dbReference>